<reference evidence="1 2" key="1">
    <citation type="submission" date="2020-08" db="EMBL/GenBank/DDBJ databases">
        <title>Sequencing the genomes of 1000 actinobacteria strains.</title>
        <authorList>
            <person name="Klenk H.-P."/>
        </authorList>
    </citation>
    <scope>NUCLEOTIDE SEQUENCE [LARGE SCALE GENOMIC DNA]</scope>
    <source>
        <strain evidence="1 2">DSM 28796</strain>
    </source>
</reference>
<gene>
    <name evidence="1" type="ORF">HNR70_000340</name>
</gene>
<accession>A0A841A9A6</accession>
<evidence type="ECO:0008006" key="3">
    <source>
        <dbReference type="Google" id="ProtNLM"/>
    </source>
</evidence>
<name>A0A841A9A6_9MICO</name>
<proteinExistence type="predicted"/>
<comment type="caution">
    <text evidence="1">The sequence shown here is derived from an EMBL/GenBank/DDBJ whole genome shotgun (WGS) entry which is preliminary data.</text>
</comment>
<protein>
    <recommendedName>
        <fullName evidence="3">GIY-YIG domain-containing protein</fullName>
    </recommendedName>
</protein>
<dbReference type="EMBL" id="JACHLZ010000001">
    <property type="protein sequence ID" value="MBB5830527.1"/>
    <property type="molecule type" value="Genomic_DNA"/>
</dbReference>
<evidence type="ECO:0000313" key="2">
    <source>
        <dbReference type="Proteomes" id="UP000588158"/>
    </source>
</evidence>
<organism evidence="1 2">
    <name type="scientific">Brachybacterium aquaticum</name>
    <dbReference type="NCBI Taxonomy" id="1432564"/>
    <lineage>
        <taxon>Bacteria</taxon>
        <taxon>Bacillati</taxon>
        <taxon>Actinomycetota</taxon>
        <taxon>Actinomycetes</taxon>
        <taxon>Micrococcales</taxon>
        <taxon>Dermabacteraceae</taxon>
        <taxon>Brachybacterium</taxon>
    </lineage>
</organism>
<sequence>MNSLDQRRRTAAESLSNYTSPGGGYAFRTYDVRPAHRDEGLLPEDILAANLLSLRLTASDVIPLFAEGDGAPQRLLEAMNNALATLREARPFEAHPSTSDLDQTLAALAAANEAAKGVKGWTSVTVSKVLHRHAPQIVPIIDSRVRSFYGVKKSQDQMLYHQLWSDLRENKGWLTELGQDYSTPDKRELSLLRVADIIIWMPSKDPDAPTVDELAPDTWDREGLEARGWEGFTPLATLDSREVPAVPGVYVVLRDDVSEPEFLPERPQASDRQAYSYTGSDLRSRWVPDASVLYIGQAGTSLRTRLRQYRRFGEGSGLNHKGGRSIWHLADADRLTVAWRQLPVVFDGLGTGTAESGLIRRFKEAHGGSRPFANLVG</sequence>
<dbReference type="Proteomes" id="UP000588158">
    <property type="component" value="Unassembled WGS sequence"/>
</dbReference>
<dbReference type="InterPro" id="IPR046275">
    <property type="entry name" value="DUF6308"/>
</dbReference>
<dbReference type="AlphaFoldDB" id="A0A841A9A6"/>
<dbReference type="Pfam" id="PF19827">
    <property type="entry name" value="DUF6308"/>
    <property type="match status" value="1"/>
</dbReference>
<dbReference type="RefSeq" id="WP_184324138.1">
    <property type="nucleotide sequence ID" value="NZ_JACHLZ010000001.1"/>
</dbReference>
<keyword evidence="2" id="KW-1185">Reference proteome</keyword>
<evidence type="ECO:0000313" key="1">
    <source>
        <dbReference type="EMBL" id="MBB5830527.1"/>
    </source>
</evidence>